<keyword evidence="1" id="KW-1133">Transmembrane helix</keyword>
<proteinExistence type="predicted"/>
<keyword evidence="1" id="KW-0472">Membrane</keyword>
<dbReference type="InParanoid" id="B4D8C1"/>
<dbReference type="eggNOG" id="ENOG5032RWG">
    <property type="taxonomic scope" value="Bacteria"/>
</dbReference>
<sequence length="662" mass="72547">MAVSIVTAGSGRRRNRRPGWSVFAKCLFIFLGAFGALSATRAANSPVSADVQPSTLRPRSQAPAFIEIKLHSGGRGLLEGTLKLQAFGASRELYRQEIPDLVLMPGDSTQRLLLPPPAYYFGVEELRLQFSTGSGSYDLGRFPLVAPAASSARQYVIAICRGSLDGNPNQSLTWRALRPERLFTDTHNYYRLTPQASPLWIAPEDLPTPPGLCAFDTVLLEGGGLAALGEKQLADLTTWVEAGGSLCVVAPSAVDAQHIAFLNNLAASPGNSTPLAGTSTGAVVRSTHDEVTPAASPAFLFRRPQLGCFVLAFQAPTDEAAAGESGWVKATHFLAHSEATDLIDPQAYAAKHYGTTNRNAIVERWLMTHLPRSTRVIPRSLVLSVLTIFVVMAGPGEWFVLGWLRRRRWTWFTFPLFAVACTFFMVRAAEHYLGRDDQRCSLVIADFSPQGKALRESRFDLWLAGRNKDAVTDVQQSLVMPGGSGNGYSMMGYNTGYSPYAVMKPDPRPIYQGRLPGHYTLRRALTQWTPYIQRSFTFAPKGATPHLHWEALQESAPPTADFFSGKSDAQAEKYVSARIGAQGWKVSVFRSRSGPGNFNGYEQVLSVDPNLPWMNALSPGPRADLLDLLLDYGPGDWVVTALRDQGPQIQIERCVYHFHSNE</sequence>
<reference evidence="2 3" key="1">
    <citation type="journal article" date="2011" name="J. Bacteriol.">
        <title>Genome sequence of Chthoniobacter flavus Ellin428, an aerobic heterotrophic soil bacterium.</title>
        <authorList>
            <person name="Kant R."/>
            <person name="van Passel M.W."/>
            <person name="Palva A."/>
            <person name="Lucas S."/>
            <person name="Lapidus A."/>
            <person name="Glavina Del Rio T."/>
            <person name="Dalin E."/>
            <person name="Tice H."/>
            <person name="Bruce D."/>
            <person name="Goodwin L."/>
            <person name="Pitluck S."/>
            <person name="Larimer F.W."/>
            <person name="Land M.L."/>
            <person name="Hauser L."/>
            <person name="Sangwan P."/>
            <person name="de Vos W.M."/>
            <person name="Janssen P.H."/>
            <person name="Smidt H."/>
        </authorList>
    </citation>
    <scope>NUCLEOTIDE SEQUENCE [LARGE SCALE GENOMIC DNA]</scope>
    <source>
        <strain evidence="2 3">Ellin428</strain>
    </source>
</reference>
<dbReference type="STRING" id="497964.CfE428DRAFT_5161"/>
<name>B4D8C1_9BACT</name>
<dbReference type="EMBL" id="ABVL01000021">
    <property type="protein sequence ID" value="EDY17314.1"/>
    <property type="molecule type" value="Genomic_DNA"/>
</dbReference>
<organism evidence="2 3">
    <name type="scientific">Chthoniobacter flavus Ellin428</name>
    <dbReference type="NCBI Taxonomy" id="497964"/>
    <lineage>
        <taxon>Bacteria</taxon>
        <taxon>Pseudomonadati</taxon>
        <taxon>Verrucomicrobiota</taxon>
        <taxon>Spartobacteria</taxon>
        <taxon>Chthoniobacterales</taxon>
        <taxon>Chthoniobacteraceae</taxon>
        <taxon>Chthoniobacter</taxon>
    </lineage>
</organism>
<protein>
    <recommendedName>
        <fullName evidence="4">DUF4350 domain-containing protein</fullName>
    </recommendedName>
</protein>
<feature type="transmembrane region" description="Helical" evidence="1">
    <location>
        <begin position="381"/>
        <end position="404"/>
    </location>
</feature>
<dbReference type="AlphaFoldDB" id="B4D8C1"/>
<dbReference type="Proteomes" id="UP000005824">
    <property type="component" value="Unassembled WGS sequence"/>
</dbReference>
<feature type="transmembrane region" description="Helical" evidence="1">
    <location>
        <begin position="411"/>
        <end position="429"/>
    </location>
</feature>
<gene>
    <name evidence="2" type="ORF">CfE428DRAFT_5161</name>
</gene>
<evidence type="ECO:0000313" key="2">
    <source>
        <dbReference type="EMBL" id="EDY17314.1"/>
    </source>
</evidence>
<comment type="caution">
    <text evidence="2">The sequence shown here is derived from an EMBL/GenBank/DDBJ whole genome shotgun (WGS) entry which is preliminary data.</text>
</comment>
<evidence type="ECO:0008006" key="4">
    <source>
        <dbReference type="Google" id="ProtNLM"/>
    </source>
</evidence>
<keyword evidence="1" id="KW-0812">Transmembrane</keyword>
<evidence type="ECO:0000256" key="1">
    <source>
        <dbReference type="SAM" id="Phobius"/>
    </source>
</evidence>
<keyword evidence="3" id="KW-1185">Reference proteome</keyword>
<accession>B4D8C1</accession>
<evidence type="ECO:0000313" key="3">
    <source>
        <dbReference type="Proteomes" id="UP000005824"/>
    </source>
</evidence>